<sequence>MRFGLFASVLFHLAIIFGGLVWLPSLRKLPDVAPEPYIPLELIEEAELDLKTSVPAAAPEPVEEEEPEPDLPEPVEEDEPAPAEEASEPVSEPEPEPEPVAEEPEPEPEPVKPEPEPKPEPPKETPSVKPEPKNDELDLDALSKLIDKERETEQAQQSREAPSQTTEQADKARPAIGAGDRLTASDEAKLKAAMAGCWNASAIIGAPEPERLLVVIDFELNRDGTLSSPPRVVNELQINLSGNRFWRVAQREAVSAVVKCAPYDFLPPERYETWKEFRFNFSPSDMVGR</sequence>
<proteinExistence type="predicted"/>
<feature type="region of interest" description="Disordered" evidence="1">
    <location>
        <begin position="149"/>
        <end position="181"/>
    </location>
</feature>
<dbReference type="Gene3D" id="3.30.1150.10">
    <property type="match status" value="1"/>
</dbReference>
<name>A0A2S7K7Z3_9PROT</name>
<organism evidence="2 3">
    <name type="scientific">Hyphococcus luteus</name>
    <dbReference type="NCBI Taxonomy" id="2058213"/>
    <lineage>
        <taxon>Bacteria</taxon>
        <taxon>Pseudomonadati</taxon>
        <taxon>Pseudomonadota</taxon>
        <taxon>Alphaproteobacteria</taxon>
        <taxon>Parvularculales</taxon>
        <taxon>Parvularculaceae</taxon>
        <taxon>Hyphococcus</taxon>
    </lineage>
</organism>
<evidence type="ECO:0008006" key="4">
    <source>
        <dbReference type="Google" id="ProtNLM"/>
    </source>
</evidence>
<dbReference type="OrthoDB" id="7161229at2"/>
<comment type="caution">
    <text evidence="2">The sequence shown here is derived from an EMBL/GenBank/DDBJ whole genome shotgun (WGS) entry which is preliminary data.</text>
</comment>
<evidence type="ECO:0000313" key="3">
    <source>
        <dbReference type="Proteomes" id="UP000239504"/>
    </source>
</evidence>
<protein>
    <recommendedName>
        <fullName evidence="4">Cell envelope biogenesis protein TolA</fullName>
    </recommendedName>
</protein>
<keyword evidence="3" id="KW-1185">Reference proteome</keyword>
<dbReference type="Proteomes" id="UP000239504">
    <property type="component" value="Unassembled WGS sequence"/>
</dbReference>
<dbReference type="RefSeq" id="WP_104829876.1">
    <property type="nucleotide sequence ID" value="NZ_PJCH01000005.1"/>
</dbReference>
<feature type="region of interest" description="Disordered" evidence="1">
    <location>
        <begin position="52"/>
        <end position="136"/>
    </location>
</feature>
<reference evidence="2 3" key="1">
    <citation type="submission" date="2017-12" db="EMBL/GenBank/DDBJ databases">
        <authorList>
            <person name="Hurst M.R.H."/>
        </authorList>
    </citation>
    <scope>NUCLEOTIDE SEQUENCE [LARGE SCALE GENOMIC DNA]</scope>
    <source>
        <strain evidence="2 3">SY-3-19</strain>
    </source>
</reference>
<feature type="compositionally biased region" description="Acidic residues" evidence="1">
    <location>
        <begin position="61"/>
        <end position="108"/>
    </location>
</feature>
<dbReference type="AlphaFoldDB" id="A0A2S7K7Z3"/>
<feature type="compositionally biased region" description="Polar residues" evidence="1">
    <location>
        <begin position="154"/>
        <end position="167"/>
    </location>
</feature>
<accession>A0A2S7K7Z3</accession>
<gene>
    <name evidence="2" type="ORF">CW354_10155</name>
</gene>
<evidence type="ECO:0000313" key="2">
    <source>
        <dbReference type="EMBL" id="PQA88634.1"/>
    </source>
</evidence>
<evidence type="ECO:0000256" key="1">
    <source>
        <dbReference type="SAM" id="MobiDB-lite"/>
    </source>
</evidence>
<dbReference type="EMBL" id="PJCH01000005">
    <property type="protein sequence ID" value="PQA88634.1"/>
    <property type="molecule type" value="Genomic_DNA"/>
</dbReference>
<feature type="compositionally biased region" description="Basic and acidic residues" evidence="1">
    <location>
        <begin position="109"/>
        <end position="123"/>
    </location>
</feature>